<dbReference type="SUPFAM" id="SSF49464">
    <property type="entry name" value="Carboxypeptidase regulatory domain-like"/>
    <property type="match status" value="1"/>
</dbReference>
<name>A0A2A2G8D5_9BACT</name>
<keyword evidence="7 8" id="KW-0998">Cell outer membrane</keyword>
<keyword evidence="5 9" id="KW-0798">TonB box</keyword>
<dbReference type="InterPro" id="IPR023996">
    <property type="entry name" value="TonB-dep_OMP_SusC/RagA"/>
</dbReference>
<dbReference type="Pfam" id="PF00593">
    <property type="entry name" value="TonB_dep_Rec_b-barrel"/>
    <property type="match status" value="1"/>
</dbReference>
<feature type="domain" description="TonB-dependent receptor-like beta-barrel" evidence="10">
    <location>
        <begin position="514"/>
        <end position="911"/>
    </location>
</feature>
<reference evidence="12 13" key="1">
    <citation type="submission" date="2017-08" db="EMBL/GenBank/DDBJ databases">
        <title>Aliifodinibius alkalisoli sp. nov., isolated from saline alkaline soil.</title>
        <authorList>
            <person name="Liu D."/>
            <person name="Zhang G."/>
        </authorList>
    </citation>
    <scope>NUCLEOTIDE SEQUENCE [LARGE SCALE GENOMIC DNA]</scope>
    <source>
        <strain evidence="12 13">WN023</strain>
    </source>
</reference>
<keyword evidence="6 8" id="KW-0472">Membrane</keyword>
<evidence type="ECO:0000256" key="3">
    <source>
        <dbReference type="ARBA" id="ARBA00022452"/>
    </source>
</evidence>
<dbReference type="FunFam" id="2.60.40.1120:FF:000003">
    <property type="entry name" value="Outer membrane protein Omp121"/>
    <property type="match status" value="1"/>
</dbReference>
<keyword evidence="3 8" id="KW-1134">Transmembrane beta strand</keyword>
<protein>
    <submittedName>
        <fullName evidence="12">SusC/RagA family TonB-linked outer membrane protein</fullName>
    </submittedName>
</protein>
<accession>A0A2A2G8D5</accession>
<dbReference type="InterPro" id="IPR037066">
    <property type="entry name" value="Plug_dom_sf"/>
</dbReference>
<keyword evidence="2 8" id="KW-0813">Transport</keyword>
<dbReference type="AlphaFoldDB" id="A0A2A2G8D5"/>
<sequence length="1131" mass="125384">MNNYITKNLNDMETKRYTFLVLFIFLFGVNALWAEQSTQYVVNQDLVKTQEVDEKVSLEEKLERIETGYNIVFLYESSVIKGKFSSAKELDGTIREKIKKLLEPHGLDYTYIDNRTFVISEAEKPPLDILANTVTGVVTDQETSEPLPGVNILVKGTTRGTSTNAEGRFTLKSVEPQDTLVFSFIGFQTEEVPVNGREEINVELKTQVIGSADEVVVVGYGTQQRSLVTGSISSVQADEIGELPITRAEEALEGQTAGVSVLPTSGAPGAGMQVRIRGTGSNQNSQPLYIVDGMRTGDINHLSPNDIESMEVLKDASSAAIYGAEGANGVVLITTKSGSSRETEVNYEMQFGVQSAGDITEPMNASQYLTYMDEAGQSVSASVADVSTDWVDETFDPAQMQKHYLSFSGGNENSTYVLSGSFLDENGIAGGSKANFERISARLNSTHQVKDWLEVGNHLSYTNFKRKTISEDNVFGGVIANAMMFDPTVPVTYQGNPPSIITDAIDAGNKPVQNDGGHYYGVSSNVFGEIHNPLADIQTTKGDTDQDKLMGNLYAKLQPLDNLEVTSRIGIDYASQLYHTWTPEYWFSSEWINTSTNVRDNQDKWYTWLWENFGRYEMNIENHDITILGGLSAQKFTHKYTTTLSGPLFKEGDSFAQHGGSEIEGMLSGNKSIETQHSYYARLNYKYDERYLFELAFRRDGTSLLAEENQWGNFPSVSVGWVMSSEDFWDFNAITYAKLRASWGQNGSLSSLSPDQYRGLITSTGIRYPNGSGGYYSGAEPDILANPELKWETSEQTNVGIELRLLNDRLSFRADYYQKVTRDLLTPGAPPLSVGNDPAFVNAGDVTNKGFEFELGYSDFKDDFSYDINLTLSTNDNEVTYLNPLIERIPGVDVGTGWTATYFEKGKPIWYFRGYETNGIFQNQAQIDNFLNENNISSANYSPEPGDPIVVNSNGDNLINSEDMVQIGSPHPDVIAGANLNFSYKNVNLGVFVSGNFGNDVLLGWNRVDRGTSNRPAFFFEDRWTGEGSTNSWFRADTENVYAYNSDMMVFDGSYVRIKQIQLGYSLNPEWLSSIGLRKAKIYAMLNNYFTFTNYPGVDPVAGSGNVQSLGIDRGVYPIAKSVMTGLSISF</sequence>
<evidence type="ECO:0000256" key="6">
    <source>
        <dbReference type="ARBA" id="ARBA00023136"/>
    </source>
</evidence>
<evidence type="ECO:0000313" key="12">
    <source>
        <dbReference type="EMBL" id="PAU93109.1"/>
    </source>
</evidence>
<evidence type="ECO:0000313" key="13">
    <source>
        <dbReference type="Proteomes" id="UP000218831"/>
    </source>
</evidence>
<dbReference type="Proteomes" id="UP000218831">
    <property type="component" value="Unassembled WGS sequence"/>
</dbReference>
<dbReference type="InterPro" id="IPR012910">
    <property type="entry name" value="Plug_dom"/>
</dbReference>
<dbReference type="Gene3D" id="2.60.40.1120">
    <property type="entry name" value="Carboxypeptidase-like, regulatory domain"/>
    <property type="match status" value="1"/>
</dbReference>
<dbReference type="InterPro" id="IPR023997">
    <property type="entry name" value="TonB-dep_OMP_SusC/RagA_CS"/>
</dbReference>
<dbReference type="Gene3D" id="2.40.170.20">
    <property type="entry name" value="TonB-dependent receptor, beta-barrel domain"/>
    <property type="match status" value="1"/>
</dbReference>
<comment type="subcellular location">
    <subcellularLocation>
        <location evidence="1 8">Cell outer membrane</location>
        <topology evidence="1 8">Multi-pass membrane protein</topology>
    </subcellularLocation>
</comment>
<evidence type="ECO:0000256" key="7">
    <source>
        <dbReference type="ARBA" id="ARBA00023237"/>
    </source>
</evidence>
<dbReference type="PROSITE" id="PS52016">
    <property type="entry name" value="TONB_DEPENDENT_REC_3"/>
    <property type="match status" value="1"/>
</dbReference>
<dbReference type="InterPro" id="IPR008969">
    <property type="entry name" value="CarboxyPept-like_regulatory"/>
</dbReference>
<dbReference type="SUPFAM" id="SSF56935">
    <property type="entry name" value="Porins"/>
    <property type="match status" value="1"/>
</dbReference>
<keyword evidence="4 8" id="KW-0812">Transmembrane</keyword>
<dbReference type="InterPro" id="IPR000531">
    <property type="entry name" value="Beta-barrel_TonB"/>
</dbReference>
<evidence type="ECO:0000259" key="11">
    <source>
        <dbReference type="Pfam" id="PF07715"/>
    </source>
</evidence>
<dbReference type="NCBIfam" id="TIGR04056">
    <property type="entry name" value="OMP_RagA_SusC"/>
    <property type="match status" value="1"/>
</dbReference>
<evidence type="ECO:0000256" key="1">
    <source>
        <dbReference type="ARBA" id="ARBA00004571"/>
    </source>
</evidence>
<dbReference type="InterPro" id="IPR036942">
    <property type="entry name" value="Beta-barrel_TonB_sf"/>
</dbReference>
<gene>
    <name evidence="12" type="ORF">CK503_13145</name>
</gene>
<evidence type="ECO:0000256" key="9">
    <source>
        <dbReference type="RuleBase" id="RU003357"/>
    </source>
</evidence>
<dbReference type="Pfam" id="PF07715">
    <property type="entry name" value="Plug"/>
    <property type="match status" value="1"/>
</dbReference>
<comment type="caution">
    <text evidence="12">The sequence shown here is derived from an EMBL/GenBank/DDBJ whole genome shotgun (WGS) entry which is preliminary data.</text>
</comment>
<evidence type="ECO:0000256" key="2">
    <source>
        <dbReference type="ARBA" id="ARBA00022448"/>
    </source>
</evidence>
<feature type="domain" description="TonB-dependent receptor plug" evidence="11">
    <location>
        <begin position="228"/>
        <end position="330"/>
    </location>
</feature>
<dbReference type="Pfam" id="PF13715">
    <property type="entry name" value="CarbopepD_reg_2"/>
    <property type="match status" value="1"/>
</dbReference>
<keyword evidence="13" id="KW-1185">Reference proteome</keyword>
<proteinExistence type="inferred from homology"/>
<evidence type="ECO:0000256" key="4">
    <source>
        <dbReference type="ARBA" id="ARBA00022692"/>
    </source>
</evidence>
<evidence type="ECO:0000256" key="5">
    <source>
        <dbReference type="ARBA" id="ARBA00023077"/>
    </source>
</evidence>
<dbReference type="InterPro" id="IPR039426">
    <property type="entry name" value="TonB-dep_rcpt-like"/>
</dbReference>
<dbReference type="GO" id="GO:0009279">
    <property type="term" value="C:cell outer membrane"/>
    <property type="evidence" value="ECO:0007669"/>
    <property type="project" value="UniProtKB-SubCell"/>
</dbReference>
<comment type="similarity">
    <text evidence="8 9">Belongs to the TonB-dependent receptor family.</text>
</comment>
<dbReference type="FunFam" id="2.170.130.10:FF:000008">
    <property type="entry name" value="SusC/RagA family TonB-linked outer membrane protein"/>
    <property type="match status" value="1"/>
</dbReference>
<dbReference type="Gene3D" id="2.170.130.10">
    <property type="entry name" value="TonB-dependent receptor, plug domain"/>
    <property type="match status" value="1"/>
</dbReference>
<organism evidence="12 13">
    <name type="scientific">Fodinibius salipaludis</name>
    <dbReference type="NCBI Taxonomy" id="2032627"/>
    <lineage>
        <taxon>Bacteria</taxon>
        <taxon>Pseudomonadati</taxon>
        <taxon>Balneolota</taxon>
        <taxon>Balneolia</taxon>
        <taxon>Balneolales</taxon>
        <taxon>Balneolaceae</taxon>
        <taxon>Fodinibius</taxon>
    </lineage>
</organism>
<evidence type="ECO:0000259" key="10">
    <source>
        <dbReference type="Pfam" id="PF00593"/>
    </source>
</evidence>
<dbReference type="OrthoDB" id="9768177at2"/>
<dbReference type="EMBL" id="NSKE01000010">
    <property type="protein sequence ID" value="PAU93109.1"/>
    <property type="molecule type" value="Genomic_DNA"/>
</dbReference>
<evidence type="ECO:0000256" key="8">
    <source>
        <dbReference type="PROSITE-ProRule" id="PRU01360"/>
    </source>
</evidence>
<dbReference type="NCBIfam" id="TIGR04057">
    <property type="entry name" value="SusC_RagA_signa"/>
    <property type="match status" value="1"/>
</dbReference>